<name>A0ABP8EPV8_9MICO</name>
<dbReference type="NCBIfam" id="TIGR02271">
    <property type="entry name" value="YsnF/AvaK domain"/>
    <property type="match status" value="1"/>
</dbReference>
<reference evidence="5" key="1">
    <citation type="journal article" date="2019" name="Int. J. Syst. Evol. Microbiol.">
        <title>The Global Catalogue of Microorganisms (GCM) 10K type strain sequencing project: providing services to taxonomists for standard genome sequencing and annotation.</title>
        <authorList>
            <consortium name="The Broad Institute Genomics Platform"/>
            <consortium name="The Broad Institute Genome Sequencing Center for Infectious Disease"/>
            <person name="Wu L."/>
            <person name="Ma J."/>
        </authorList>
    </citation>
    <scope>NUCLEOTIDE SEQUENCE [LARGE SCALE GENOMIC DNA]</scope>
    <source>
        <strain evidence="5">JCM 17459</strain>
    </source>
</reference>
<dbReference type="InterPro" id="IPR011033">
    <property type="entry name" value="PRC_barrel-like_sf"/>
</dbReference>
<evidence type="ECO:0000313" key="5">
    <source>
        <dbReference type="Proteomes" id="UP001499841"/>
    </source>
</evidence>
<dbReference type="RefSeq" id="WP_345036605.1">
    <property type="nucleotide sequence ID" value="NZ_BAABBA010000001.1"/>
</dbReference>
<dbReference type="InterPro" id="IPR052967">
    <property type="entry name" value="Stress_Response_Assoc"/>
</dbReference>
<keyword evidence="5" id="KW-1185">Reference proteome</keyword>
<dbReference type="PANTHER" id="PTHR38463">
    <property type="entry name" value="STRESS RESPONSE PROTEIN YSNF"/>
    <property type="match status" value="1"/>
</dbReference>
<dbReference type="Proteomes" id="UP001499841">
    <property type="component" value="Unassembled WGS sequence"/>
</dbReference>
<evidence type="ECO:0000259" key="2">
    <source>
        <dbReference type="Pfam" id="PF05239"/>
    </source>
</evidence>
<accession>A0ABP8EPV8</accession>
<evidence type="ECO:0000259" key="3">
    <source>
        <dbReference type="Pfam" id="PF09557"/>
    </source>
</evidence>
<evidence type="ECO:0000313" key="4">
    <source>
        <dbReference type="EMBL" id="GAA4285832.1"/>
    </source>
</evidence>
<sequence length="278" mass="31280">MVTTEQVQNLIDRKATVYAQDGDKIGTVGQVFLDDETNTPNWVTVKTGLFGTSETFVPLDRATVQGDDVHVPYTKDQVKDAPRIDVDQHLSVEEEDELYRYYGLETGSAYGTAGYDTTRTTDYDTTRTADYDATTGVAGTRGTADLDRDRDASVVRSEEQVDIGTRRREAGKARLRKYTVTEHVTKTVPVTREEVRVEREPIRPGDTTAGAFGDDEAEVTLHEDEVVVDKETVPVERVSLDKDTVVEDRQVSEEVRKERVDADIDADRDLDRDRRDRI</sequence>
<dbReference type="PANTHER" id="PTHR38463:SF1">
    <property type="entry name" value="STRESS RESPONSE PROTEIN YSNF"/>
    <property type="match status" value="1"/>
</dbReference>
<dbReference type="InterPro" id="IPR027275">
    <property type="entry name" value="PRC-brl_dom"/>
</dbReference>
<proteinExistence type="predicted"/>
<organism evidence="4 5">
    <name type="scientific">Georgenia daeguensis</name>
    <dbReference type="NCBI Taxonomy" id="908355"/>
    <lineage>
        <taxon>Bacteria</taxon>
        <taxon>Bacillati</taxon>
        <taxon>Actinomycetota</taxon>
        <taxon>Actinomycetes</taxon>
        <taxon>Micrococcales</taxon>
        <taxon>Bogoriellaceae</taxon>
        <taxon>Georgenia</taxon>
    </lineage>
</organism>
<protein>
    <submittedName>
        <fullName evidence="4">PRC and DUF2382 domain-containing protein</fullName>
    </submittedName>
</protein>
<feature type="domain" description="PRC-barrel" evidence="2">
    <location>
        <begin position="15"/>
        <end position="77"/>
    </location>
</feature>
<dbReference type="SUPFAM" id="SSF50346">
    <property type="entry name" value="PRC-barrel domain"/>
    <property type="match status" value="1"/>
</dbReference>
<dbReference type="Gene3D" id="3.90.50.10">
    <property type="entry name" value="Photosynthetic Reaction Center, subunit H, domain 2"/>
    <property type="match status" value="1"/>
</dbReference>
<feature type="domain" description="DUF2382" evidence="3">
    <location>
        <begin position="156"/>
        <end position="261"/>
    </location>
</feature>
<evidence type="ECO:0000256" key="1">
    <source>
        <dbReference type="SAM" id="MobiDB-lite"/>
    </source>
</evidence>
<feature type="region of interest" description="Disordered" evidence="1">
    <location>
        <begin position="241"/>
        <end position="278"/>
    </location>
</feature>
<dbReference type="Pfam" id="PF05239">
    <property type="entry name" value="PRC"/>
    <property type="match status" value="1"/>
</dbReference>
<dbReference type="InterPro" id="IPR014747">
    <property type="entry name" value="Bac_photo_RC_H_C"/>
</dbReference>
<dbReference type="EMBL" id="BAABBA010000001">
    <property type="protein sequence ID" value="GAA4285832.1"/>
    <property type="molecule type" value="Genomic_DNA"/>
</dbReference>
<comment type="caution">
    <text evidence="4">The sequence shown here is derived from an EMBL/GenBank/DDBJ whole genome shotgun (WGS) entry which is preliminary data.</text>
</comment>
<gene>
    <name evidence="4" type="ORF">GCM10022262_01910</name>
</gene>
<dbReference type="InterPro" id="IPR019060">
    <property type="entry name" value="DUF2382"/>
</dbReference>
<dbReference type="Pfam" id="PF09557">
    <property type="entry name" value="DUF2382"/>
    <property type="match status" value="1"/>
</dbReference>